<organism evidence="1 2">
    <name type="scientific">Sphingomonas anseongensis</name>
    <dbReference type="NCBI Taxonomy" id="2908207"/>
    <lineage>
        <taxon>Bacteria</taxon>
        <taxon>Pseudomonadati</taxon>
        <taxon>Pseudomonadota</taxon>
        <taxon>Alphaproteobacteria</taxon>
        <taxon>Sphingomonadales</taxon>
        <taxon>Sphingomonadaceae</taxon>
        <taxon>Sphingomonas</taxon>
    </lineage>
</organism>
<dbReference type="RefSeq" id="WP_249867702.1">
    <property type="nucleotide sequence ID" value="NZ_JAMGBC010000001.1"/>
</dbReference>
<dbReference type="Proteomes" id="UP001165343">
    <property type="component" value="Unassembled WGS sequence"/>
</dbReference>
<reference evidence="1" key="1">
    <citation type="submission" date="2022-05" db="EMBL/GenBank/DDBJ databases">
        <authorList>
            <person name="Jo J.-H."/>
            <person name="Im W.-T."/>
        </authorList>
    </citation>
    <scope>NUCLEOTIDE SEQUENCE</scope>
    <source>
        <strain evidence="1">RG327</strain>
    </source>
</reference>
<name>A0ABT0RER0_9SPHN</name>
<accession>A0ABT0RER0</accession>
<evidence type="ECO:0000313" key="2">
    <source>
        <dbReference type="Proteomes" id="UP001165343"/>
    </source>
</evidence>
<comment type="caution">
    <text evidence="1">The sequence shown here is derived from an EMBL/GenBank/DDBJ whole genome shotgun (WGS) entry which is preliminary data.</text>
</comment>
<gene>
    <name evidence="1" type="ORF">LZ519_05450</name>
</gene>
<protein>
    <submittedName>
        <fullName evidence="1">Uncharacterized protein</fullName>
    </submittedName>
</protein>
<keyword evidence="2" id="KW-1185">Reference proteome</keyword>
<proteinExistence type="predicted"/>
<sequence>MADYRLLWFDDGGGMTGAEWLEARSDSEALAVLNCRNLLPRFELWCDQRLVAQAGGNDFPAARQMTG</sequence>
<dbReference type="EMBL" id="JAMGBC010000001">
    <property type="protein sequence ID" value="MCL6678764.1"/>
    <property type="molecule type" value="Genomic_DNA"/>
</dbReference>
<evidence type="ECO:0000313" key="1">
    <source>
        <dbReference type="EMBL" id="MCL6678764.1"/>
    </source>
</evidence>